<accession>A0A951PAK1</accession>
<dbReference type="SUPFAM" id="SSF53098">
    <property type="entry name" value="Ribonuclease H-like"/>
    <property type="match status" value="1"/>
</dbReference>
<evidence type="ECO:0000313" key="2">
    <source>
        <dbReference type="EMBL" id="MBW4465732.1"/>
    </source>
</evidence>
<dbReference type="Pfam" id="PF13358">
    <property type="entry name" value="DDE_3"/>
    <property type="match status" value="1"/>
</dbReference>
<protein>
    <submittedName>
        <fullName evidence="2">Transposase</fullName>
    </submittedName>
</protein>
<gene>
    <name evidence="2" type="ORF">KME07_09885</name>
</gene>
<organism evidence="2 3">
    <name type="scientific">Pegethrix bostrychoides GSE-TBD4-15B</name>
    <dbReference type="NCBI Taxonomy" id="2839662"/>
    <lineage>
        <taxon>Bacteria</taxon>
        <taxon>Bacillati</taxon>
        <taxon>Cyanobacteriota</taxon>
        <taxon>Cyanophyceae</taxon>
        <taxon>Oculatellales</taxon>
        <taxon>Oculatellaceae</taxon>
        <taxon>Pegethrix</taxon>
    </lineage>
</organism>
<dbReference type="GO" id="GO:0003676">
    <property type="term" value="F:nucleic acid binding"/>
    <property type="evidence" value="ECO:0007669"/>
    <property type="project" value="InterPro"/>
</dbReference>
<reference evidence="2" key="2">
    <citation type="journal article" date="2022" name="Microbiol. Resour. Announc.">
        <title>Metagenome Sequencing to Explore Phylogenomics of Terrestrial Cyanobacteria.</title>
        <authorList>
            <person name="Ward R.D."/>
            <person name="Stajich J.E."/>
            <person name="Johansen J.R."/>
            <person name="Huntemann M."/>
            <person name="Clum A."/>
            <person name="Foster B."/>
            <person name="Foster B."/>
            <person name="Roux S."/>
            <person name="Palaniappan K."/>
            <person name="Varghese N."/>
            <person name="Mukherjee S."/>
            <person name="Reddy T.B.K."/>
            <person name="Daum C."/>
            <person name="Copeland A."/>
            <person name="Chen I.A."/>
            <person name="Ivanova N.N."/>
            <person name="Kyrpides N.C."/>
            <person name="Shapiro N."/>
            <person name="Eloe-Fadrosh E.A."/>
            <person name="Pietrasiak N."/>
        </authorList>
    </citation>
    <scope>NUCLEOTIDE SEQUENCE</scope>
    <source>
        <strain evidence="2">GSE-TBD4-15B</strain>
    </source>
</reference>
<sequence>MGCSRAVSFMLYSRRLTALLLIEFLERLIGQAKRKLFWIVDNHPVHQAKAVQQWLEQHPDQIELFKLPKYSPEMNPVEYLNCDVKQGVHAKPPTRGLETLKQRLLSHLRKIQKLPERVKRYFKHPSIAYAAE</sequence>
<dbReference type="Proteomes" id="UP000707356">
    <property type="component" value="Unassembled WGS sequence"/>
</dbReference>
<dbReference type="EMBL" id="JAHHHV010000062">
    <property type="protein sequence ID" value="MBW4465732.1"/>
    <property type="molecule type" value="Genomic_DNA"/>
</dbReference>
<proteinExistence type="predicted"/>
<evidence type="ECO:0000259" key="1">
    <source>
        <dbReference type="Pfam" id="PF13358"/>
    </source>
</evidence>
<dbReference type="AlphaFoldDB" id="A0A951PAK1"/>
<comment type="caution">
    <text evidence="2">The sequence shown here is derived from an EMBL/GenBank/DDBJ whole genome shotgun (WGS) entry which is preliminary data.</text>
</comment>
<dbReference type="InterPro" id="IPR012337">
    <property type="entry name" value="RNaseH-like_sf"/>
</dbReference>
<reference evidence="2" key="1">
    <citation type="submission" date="2021-05" db="EMBL/GenBank/DDBJ databases">
        <authorList>
            <person name="Pietrasiak N."/>
            <person name="Ward R."/>
            <person name="Stajich J.E."/>
            <person name="Kurbessoian T."/>
        </authorList>
    </citation>
    <scope>NUCLEOTIDE SEQUENCE</scope>
    <source>
        <strain evidence="2">GSE-TBD4-15B</strain>
    </source>
</reference>
<feature type="domain" description="Tc1-like transposase DDE" evidence="1">
    <location>
        <begin position="7"/>
        <end position="100"/>
    </location>
</feature>
<dbReference type="Gene3D" id="3.30.420.10">
    <property type="entry name" value="Ribonuclease H-like superfamily/Ribonuclease H"/>
    <property type="match status" value="1"/>
</dbReference>
<dbReference type="InterPro" id="IPR038717">
    <property type="entry name" value="Tc1-like_DDE_dom"/>
</dbReference>
<name>A0A951PAK1_9CYAN</name>
<dbReference type="InterPro" id="IPR036397">
    <property type="entry name" value="RNaseH_sf"/>
</dbReference>
<evidence type="ECO:0000313" key="3">
    <source>
        <dbReference type="Proteomes" id="UP000707356"/>
    </source>
</evidence>